<protein>
    <submittedName>
        <fullName evidence="1">Uncharacterized protein</fullName>
    </submittedName>
</protein>
<name>A0AAV4RN36_CAEEX</name>
<dbReference type="EMBL" id="BPLR01008049">
    <property type="protein sequence ID" value="GIY21695.1"/>
    <property type="molecule type" value="Genomic_DNA"/>
</dbReference>
<dbReference type="InterPro" id="IPR043070">
    <property type="entry name" value="Spidroin_repeat"/>
</dbReference>
<proteinExistence type="predicted"/>
<evidence type="ECO:0000313" key="2">
    <source>
        <dbReference type="Proteomes" id="UP001054945"/>
    </source>
</evidence>
<dbReference type="Gene3D" id="1.10.274.60">
    <property type="entry name" value="Spidroin, repetitive domain"/>
    <property type="match status" value="1"/>
</dbReference>
<evidence type="ECO:0000313" key="1">
    <source>
        <dbReference type="EMBL" id="GIY21695.1"/>
    </source>
</evidence>
<comment type="caution">
    <text evidence="1">The sequence shown here is derived from an EMBL/GenBank/DDBJ whole genome shotgun (WGS) entry which is preliminary data.</text>
</comment>
<organism evidence="1 2">
    <name type="scientific">Caerostris extrusa</name>
    <name type="common">Bark spider</name>
    <name type="synonym">Caerostris bankana</name>
    <dbReference type="NCBI Taxonomy" id="172846"/>
    <lineage>
        <taxon>Eukaryota</taxon>
        <taxon>Metazoa</taxon>
        <taxon>Ecdysozoa</taxon>
        <taxon>Arthropoda</taxon>
        <taxon>Chelicerata</taxon>
        <taxon>Arachnida</taxon>
        <taxon>Araneae</taxon>
        <taxon>Araneomorphae</taxon>
        <taxon>Entelegynae</taxon>
        <taxon>Araneoidea</taxon>
        <taxon>Araneidae</taxon>
        <taxon>Caerostris</taxon>
    </lineage>
</organism>
<accession>A0AAV4RN36</accession>
<dbReference type="AlphaFoldDB" id="A0AAV4RN36"/>
<reference evidence="1 2" key="1">
    <citation type="submission" date="2021-06" db="EMBL/GenBank/DDBJ databases">
        <title>Caerostris extrusa draft genome.</title>
        <authorList>
            <person name="Kono N."/>
            <person name="Arakawa K."/>
        </authorList>
    </citation>
    <scope>NUCLEOTIDE SEQUENCE [LARGE SCALE GENOMIC DNA]</scope>
</reference>
<sequence>MDKGIQTTRHRLSEIYSVPLDEVISFNLFWDNFGEVNISLLKNIIHNTPTATTVLKEKESMTLTSIFKKLLTYNLLSSKLFIRSFNNNTTIMRASKYAFAIANSVSDVIKSTSVSTELIQAFDISFFRLQRHTSTGTYASIFSSIISDIFNQKNILTSTKLQPLSINVSYAINSALFSVSSMKNFRGKFFSKKELKMKLLLHQLKLPLECSESRLHAIKMAEILKSQLKIDMEPFQSLIESYNAVLSSLHKRSDVEQGILEIASITSGMLKNLNFTDPSEVISQAVVTSNKLNSAISENQLARKIASATTEILSKQRLLNTSRLVTQAAFTSNIMIKSIANAFEVCSNDGSRVKKVETSILGDETFNKSLYYNLQTQTPLGFFLQNASHNEVTVLIKAMLKFLISALKKTPSQDDDELLHSTLYEMFLKEKAENHSNVNEAIVSSVIASFLKQKTI</sequence>
<keyword evidence="2" id="KW-1185">Reference proteome</keyword>
<dbReference type="Proteomes" id="UP001054945">
    <property type="component" value="Unassembled WGS sequence"/>
</dbReference>
<gene>
    <name evidence="1" type="primary">AVEN_194491_1</name>
    <name evidence="1" type="ORF">CEXT_121491</name>
</gene>